<dbReference type="InterPro" id="IPR000195">
    <property type="entry name" value="Rab-GAP-TBC_dom"/>
</dbReference>
<dbReference type="SUPFAM" id="SSF47923">
    <property type="entry name" value="Ypt/Rab-GAP domain of gyp1p"/>
    <property type="match status" value="2"/>
</dbReference>
<dbReference type="PANTHER" id="PTHR22957:SF333">
    <property type="entry name" value="TBC1 DOMAIN FAMILY MEMBER 25"/>
    <property type="match status" value="1"/>
</dbReference>
<evidence type="ECO:0000313" key="4">
    <source>
        <dbReference type="Proteomes" id="UP000695022"/>
    </source>
</evidence>
<dbReference type="RefSeq" id="XP_014670170.1">
    <property type="nucleotide sequence ID" value="XM_014814684.1"/>
</dbReference>
<gene>
    <name evidence="5" type="primary">LOC106811145</name>
</gene>
<dbReference type="PROSITE" id="PS50086">
    <property type="entry name" value="TBC_RABGAP"/>
    <property type="match status" value="1"/>
</dbReference>
<feature type="compositionally biased region" description="Gly residues" evidence="2">
    <location>
        <begin position="671"/>
        <end position="680"/>
    </location>
</feature>
<feature type="region of interest" description="Disordered" evidence="2">
    <location>
        <begin position="658"/>
        <end position="690"/>
    </location>
</feature>
<dbReference type="InterPro" id="IPR035969">
    <property type="entry name" value="Rab-GAP_TBC_sf"/>
</dbReference>
<organism evidence="4 5">
    <name type="scientific">Priapulus caudatus</name>
    <name type="common">Priapulid worm</name>
    <dbReference type="NCBI Taxonomy" id="37621"/>
    <lineage>
        <taxon>Eukaryota</taxon>
        <taxon>Metazoa</taxon>
        <taxon>Ecdysozoa</taxon>
        <taxon>Scalidophora</taxon>
        <taxon>Priapulida</taxon>
        <taxon>Priapulimorpha</taxon>
        <taxon>Priapulimorphida</taxon>
        <taxon>Priapulidae</taxon>
        <taxon>Priapulus</taxon>
    </lineage>
</organism>
<accession>A0ABM1ED99</accession>
<evidence type="ECO:0000256" key="1">
    <source>
        <dbReference type="ARBA" id="ARBA00022468"/>
    </source>
</evidence>
<dbReference type="Proteomes" id="UP000695022">
    <property type="component" value="Unplaced"/>
</dbReference>
<evidence type="ECO:0000256" key="2">
    <source>
        <dbReference type="SAM" id="MobiDB-lite"/>
    </source>
</evidence>
<feature type="compositionally biased region" description="Pro residues" evidence="2">
    <location>
        <begin position="624"/>
        <end position="634"/>
    </location>
</feature>
<dbReference type="PANTHER" id="PTHR22957">
    <property type="entry name" value="TBC1 DOMAIN FAMILY MEMBER GTPASE-ACTIVATING PROTEIN"/>
    <property type="match status" value="1"/>
</dbReference>
<dbReference type="Gene3D" id="1.10.472.80">
    <property type="entry name" value="Ypt/Rab-GAP domain of gyp1p, domain 3"/>
    <property type="match status" value="1"/>
</dbReference>
<evidence type="ECO:0000313" key="5">
    <source>
        <dbReference type="RefSeq" id="XP_014670170.1"/>
    </source>
</evidence>
<protein>
    <submittedName>
        <fullName evidence="5">TBC1 domain family member 25-like</fullName>
    </submittedName>
</protein>
<dbReference type="SMART" id="SM00164">
    <property type="entry name" value="TBC"/>
    <property type="match status" value="1"/>
</dbReference>
<reference evidence="5" key="1">
    <citation type="submission" date="2025-08" db="UniProtKB">
        <authorList>
            <consortium name="RefSeq"/>
        </authorList>
    </citation>
    <scope>IDENTIFICATION</scope>
</reference>
<dbReference type="GeneID" id="106811145"/>
<dbReference type="Gene3D" id="1.10.8.270">
    <property type="entry name" value="putative rabgap domain of human tbc1 domain family member 14 like domains"/>
    <property type="match status" value="1"/>
</dbReference>
<feature type="region of interest" description="Disordered" evidence="2">
    <location>
        <begin position="609"/>
        <end position="640"/>
    </location>
</feature>
<feature type="domain" description="Rab-GAP TBC" evidence="3">
    <location>
        <begin position="124"/>
        <end position="302"/>
    </location>
</feature>
<evidence type="ECO:0000259" key="3">
    <source>
        <dbReference type="PROSITE" id="PS50086"/>
    </source>
</evidence>
<sequence length="822" mass="88646">MACPFDMSEREAVRVRVKKCEGKMQPEYKKFSVDPQITTFEVLQSLLARAFQISGDFTISYMAFDNAGHELYLSLLSDWDLDAAFLSSSDPCLRLKVDLKPFEEGLEDWDVVSQNDAIPRQQFAVPNFMRYNVDRQALAGLTGSFLNQVRYVTNLVRKDVLRTDRTHAFYAGADDNKNTTALFNVLTTYAYAHPAVSYCQGMSDIASPLLVTMRDEACAYVCFCGLMQRLRPHFQLDGAAMTLKFQHLSELLHRCDPPFFAYLRAQGADDLLFCYRWLLLELKREFAFDDALYMLEVMWSTLPPAPPDGEIALADAGFEAAHAAAAVAACGVKENAYTRLRAIRRQTSLCGSPVVKDAPLTALSPDACCLQGGTGDGGDDAPSPDDTGALEYRSLTNAMTRQLRTELSSLNRAIATDERVDVESSASSAEGAAAAGDIIVHHRKDSDVGADDGSPTTARLAFATLKVRIERDGVCLTEETAPPHGGATIDQPALPHGVAIVDQPALPHGGATVELSAQDSVETEGNDNDVASLPEHYEYLTGGATGDVSDCDERETSVDSDIAVLPLPATAATWGSDGGAPAIDVANSGCWESASDGGGSSIAVLSLPGSQAASITRDTHDSPSPQPPPPPPPATSNLLRPSSLSNLKRFFSDRLQEMVSPSRPDPPELMNGGGSGGVAGGSDTPLSPASCVSARTEMGVSANSYESWSVVAEADAGEDMEFASVAGPRALPPPHEFGVGNPFLMFLCLTLLLQHRDYILRNRLDYNEIAMTFDRMVRSHDVHRVLHQGRAMYAEYLQRWQTSTTAGGEDMGDTGEVVDLSV</sequence>
<keyword evidence="1" id="KW-0343">GTPase activation</keyword>
<keyword evidence="4" id="KW-1185">Reference proteome</keyword>
<proteinExistence type="predicted"/>
<dbReference type="Pfam" id="PF00566">
    <property type="entry name" value="RabGAP-TBC"/>
    <property type="match status" value="1"/>
</dbReference>
<name>A0ABM1ED99_PRICU</name>